<name>A0A7D6J3M0_9CYAN</name>
<reference evidence="4" key="1">
    <citation type="submission" date="2018-09" db="EMBL/GenBank/DDBJ databases">
        <title>Complete genome sequence of thermophilic cyanobacteria strain Thermosynechococcus elongatus PKUAC-SCTE542.</title>
        <authorList>
            <person name="Liang Y."/>
            <person name="Tang J."/>
            <person name="Daroch M."/>
        </authorList>
    </citation>
    <scope>NUCLEOTIDE SEQUENCE [LARGE SCALE GENOMIC DNA]</scope>
    <source>
        <strain evidence="4">E542</strain>
    </source>
</reference>
<protein>
    <submittedName>
        <fullName evidence="3">DUF4335 domain-containing protein</fullName>
    </submittedName>
</protein>
<dbReference type="Proteomes" id="UP000261812">
    <property type="component" value="Chromosome"/>
</dbReference>
<feature type="compositionally biased region" description="Pro residues" evidence="1">
    <location>
        <begin position="213"/>
        <end position="224"/>
    </location>
</feature>
<feature type="transmembrane region" description="Helical" evidence="2">
    <location>
        <begin position="170"/>
        <end position="190"/>
    </location>
</feature>
<dbReference type="EMBL" id="CP032152">
    <property type="protein sequence ID" value="QLL29854.1"/>
    <property type="molecule type" value="Genomic_DNA"/>
</dbReference>
<feature type="region of interest" description="Disordered" evidence="1">
    <location>
        <begin position="195"/>
        <end position="224"/>
    </location>
</feature>
<keyword evidence="2" id="KW-0472">Membrane</keyword>
<sequence length="224" mass="24433">MLLQRQYSLPNCTLRIEGLSSQVGAEQLDIVTLCEWEIIGQNQRIKGGKEFLVALLNSVPAAAQTWLSGVKLRRSPQYPIQVEIEAFNQVSLHIPRKLLQASPEENSESPTSDEAGETVAVHLTWLQLADLVEALDQLCSDGQTLPTLIPTFHSLPRRAIAPAVPLRKQLMPLGIGAASLAVMAAIFFHLPVPERRPPREEALPPTPEAVTPSPAPTTPETPNP</sequence>
<keyword evidence="4" id="KW-1185">Reference proteome</keyword>
<gene>
    <name evidence="3" type="ORF">D3A95_03890</name>
</gene>
<keyword evidence="2" id="KW-1133">Transmembrane helix</keyword>
<organism evidence="3 4">
    <name type="scientific">Thermosynechococcus sichuanensis E542</name>
    <dbReference type="NCBI Taxonomy" id="2016101"/>
    <lineage>
        <taxon>Bacteria</taxon>
        <taxon>Bacillati</taxon>
        <taxon>Cyanobacteriota</taxon>
        <taxon>Cyanophyceae</taxon>
        <taxon>Acaryochloridales</taxon>
        <taxon>Thermosynechococcaceae</taxon>
        <taxon>Thermosynechococcus</taxon>
        <taxon>Thermosynechococcus sichuanensis</taxon>
    </lineage>
</organism>
<accession>A0A7D6J3M0</accession>
<evidence type="ECO:0000313" key="3">
    <source>
        <dbReference type="EMBL" id="QLL29854.1"/>
    </source>
</evidence>
<dbReference type="AlphaFoldDB" id="A0A7D6J3M0"/>
<proteinExistence type="predicted"/>
<evidence type="ECO:0000313" key="4">
    <source>
        <dbReference type="Proteomes" id="UP000261812"/>
    </source>
</evidence>
<dbReference type="RefSeq" id="WP_181496336.1">
    <property type="nucleotide sequence ID" value="NZ_CP032152.1"/>
</dbReference>
<dbReference type="Pfam" id="PF14233">
    <property type="entry name" value="DUF4335"/>
    <property type="match status" value="1"/>
</dbReference>
<evidence type="ECO:0000256" key="1">
    <source>
        <dbReference type="SAM" id="MobiDB-lite"/>
    </source>
</evidence>
<dbReference type="InterPro" id="IPR025569">
    <property type="entry name" value="DUF4335"/>
</dbReference>
<evidence type="ECO:0000256" key="2">
    <source>
        <dbReference type="SAM" id="Phobius"/>
    </source>
</evidence>
<dbReference type="KEGG" id="tsq:D3A95_03890"/>
<keyword evidence="2" id="KW-0812">Transmembrane</keyword>